<dbReference type="Gene3D" id="3.30.70.1150">
    <property type="entry name" value="ACT-like. Chain A, domain 2"/>
    <property type="match status" value="1"/>
</dbReference>
<feature type="domain" description="ACT" evidence="9">
    <location>
        <begin position="4"/>
        <end position="78"/>
    </location>
</feature>
<dbReference type="FunFam" id="3.30.70.260:FF:000001">
    <property type="entry name" value="Acetolactate synthase, small subunit"/>
    <property type="match status" value="1"/>
</dbReference>
<evidence type="ECO:0000256" key="6">
    <source>
        <dbReference type="ARBA" id="ARBA00023304"/>
    </source>
</evidence>
<evidence type="ECO:0000256" key="4">
    <source>
        <dbReference type="ARBA" id="ARBA00011744"/>
    </source>
</evidence>
<evidence type="ECO:0000259" key="9">
    <source>
        <dbReference type="PROSITE" id="PS51671"/>
    </source>
</evidence>
<dbReference type="GO" id="GO:0009097">
    <property type="term" value="P:isoleucine biosynthetic process"/>
    <property type="evidence" value="ECO:0007669"/>
    <property type="project" value="UniProtKB-UniRule"/>
</dbReference>
<dbReference type="InterPro" id="IPR054480">
    <property type="entry name" value="AHAS_small-like_ACT"/>
</dbReference>
<comment type="pathway">
    <text evidence="2 8">Amino-acid biosynthesis; L-valine biosynthesis; L-valine from pyruvate: step 1/4.</text>
</comment>
<comment type="catalytic activity">
    <reaction evidence="7 8">
        <text>2 pyruvate + H(+) = (2S)-2-acetolactate + CO2</text>
        <dbReference type="Rhea" id="RHEA:25249"/>
        <dbReference type="ChEBI" id="CHEBI:15361"/>
        <dbReference type="ChEBI" id="CHEBI:15378"/>
        <dbReference type="ChEBI" id="CHEBI:16526"/>
        <dbReference type="ChEBI" id="CHEBI:58476"/>
        <dbReference type="EC" id="2.2.1.6"/>
    </reaction>
</comment>
<comment type="pathway">
    <text evidence="1 8">Amino-acid biosynthesis; L-isoleucine biosynthesis; L-isoleucine from 2-oxobutanoate: step 1/4.</text>
</comment>
<dbReference type="OrthoDB" id="9787365at2"/>
<dbReference type="Pfam" id="PF22629">
    <property type="entry name" value="ACT_AHAS_ss"/>
    <property type="match status" value="1"/>
</dbReference>
<proteinExistence type="inferred from homology"/>
<sequence length="162" mass="17895">MKHVLSVLVNNHAGVLSRVSGLFSRRGFNIESLAVGVTHDPAISRMTIVVEGDENTVEQVEKQLGKLIDVIKVKRLDIEDSVHRELALFKVNADTSVRSEIMQIAEVFRANIVDISEKTLTIETSGSSKKVAAMQQMLKPFGILEDVRTGIISLERGEKTII</sequence>
<dbReference type="NCBIfam" id="TIGR00119">
    <property type="entry name" value="acolac_sm"/>
    <property type="match status" value="1"/>
</dbReference>
<dbReference type="FunFam" id="3.30.70.1150:FF:000001">
    <property type="entry name" value="Acetolactate synthase small subunit"/>
    <property type="match status" value="1"/>
</dbReference>
<dbReference type="GO" id="GO:0003984">
    <property type="term" value="F:acetolactate synthase activity"/>
    <property type="evidence" value="ECO:0007669"/>
    <property type="project" value="UniProtKB-UniRule"/>
</dbReference>
<dbReference type="PANTHER" id="PTHR30239:SF0">
    <property type="entry name" value="ACETOLACTATE SYNTHASE SMALL SUBUNIT 1, CHLOROPLASTIC"/>
    <property type="match status" value="1"/>
</dbReference>
<dbReference type="PANTHER" id="PTHR30239">
    <property type="entry name" value="ACETOLACTATE SYNTHASE SMALL SUBUNIT"/>
    <property type="match status" value="1"/>
</dbReference>
<dbReference type="InterPro" id="IPR027271">
    <property type="entry name" value="Acetolactate_synth/TF_NikR_C"/>
</dbReference>
<comment type="similarity">
    <text evidence="3 8">Belongs to the acetolactate synthase small subunit family.</text>
</comment>
<evidence type="ECO:0000256" key="8">
    <source>
        <dbReference type="RuleBase" id="RU368092"/>
    </source>
</evidence>
<dbReference type="PROSITE" id="PS51671">
    <property type="entry name" value="ACT"/>
    <property type="match status" value="1"/>
</dbReference>
<name>A0A1B1YD77_THEST</name>
<dbReference type="SUPFAM" id="SSF55021">
    <property type="entry name" value="ACT-like"/>
    <property type="match status" value="2"/>
</dbReference>
<keyword evidence="6 8" id="KW-0100">Branched-chain amino acid biosynthesis</keyword>
<dbReference type="Gene3D" id="3.30.70.260">
    <property type="match status" value="1"/>
</dbReference>
<dbReference type="NCBIfam" id="NF008864">
    <property type="entry name" value="PRK11895.1"/>
    <property type="match status" value="1"/>
</dbReference>
<reference evidence="10 11" key="1">
    <citation type="submission" date="2016-02" db="EMBL/GenBank/DDBJ databases">
        <title>Comparison of Clostridium stercorarium subspecies using comparative genomics and transcriptomics.</title>
        <authorList>
            <person name="Schellenberg J."/>
            <person name="Thallinger G."/>
            <person name="Levin D.B."/>
            <person name="Zhang X."/>
            <person name="Alvare G."/>
            <person name="Fristensky B."/>
            <person name="Sparling R."/>
        </authorList>
    </citation>
    <scope>NUCLEOTIDE SEQUENCE [LARGE SCALE GENOMIC DNA]</scope>
    <source>
        <strain evidence="10 11">DSM 2910</strain>
    </source>
</reference>
<keyword evidence="5 8" id="KW-0028">Amino-acid biosynthesis</keyword>
<evidence type="ECO:0000313" key="10">
    <source>
        <dbReference type="EMBL" id="ANW98711.1"/>
    </source>
</evidence>
<dbReference type="GO" id="GO:0005829">
    <property type="term" value="C:cytosol"/>
    <property type="evidence" value="ECO:0007669"/>
    <property type="project" value="TreeGrafter"/>
</dbReference>
<accession>A0A1B1YD77</accession>
<gene>
    <name evidence="10" type="ORF">CSTERTH_06545</name>
</gene>
<comment type="function">
    <text evidence="8">Catalyzes the conversion of 2 pyruvate molecules into acetolactate in the first common step of the biosynthetic pathway of the branched-amino acids such as leucine, isoleucine, and valine.</text>
</comment>
<dbReference type="RefSeq" id="WP_015359056.1">
    <property type="nucleotide sequence ID" value="NZ_CP014672.1"/>
</dbReference>
<evidence type="ECO:0000256" key="3">
    <source>
        <dbReference type="ARBA" id="ARBA00006341"/>
    </source>
</evidence>
<dbReference type="InterPro" id="IPR019455">
    <property type="entry name" value="Acetolactate_synth_ssu_C"/>
</dbReference>
<dbReference type="InterPro" id="IPR045865">
    <property type="entry name" value="ACT-like_dom_sf"/>
</dbReference>
<dbReference type="AlphaFoldDB" id="A0A1B1YD77"/>
<dbReference type="GO" id="GO:1990610">
    <property type="term" value="F:acetolactate synthase regulator activity"/>
    <property type="evidence" value="ECO:0007669"/>
    <property type="project" value="UniProtKB-UniRule"/>
</dbReference>
<organism evidence="10 11">
    <name type="scientific">Thermoclostridium stercorarium subsp. thermolacticum DSM 2910</name>
    <dbReference type="NCBI Taxonomy" id="1121336"/>
    <lineage>
        <taxon>Bacteria</taxon>
        <taxon>Bacillati</taxon>
        <taxon>Bacillota</taxon>
        <taxon>Clostridia</taxon>
        <taxon>Eubacteriales</taxon>
        <taxon>Oscillospiraceae</taxon>
        <taxon>Thermoclostridium</taxon>
    </lineage>
</organism>
<dbReference type="CDD" id="cd04878">
    <property type="entry name" value="ACT_AHAS"/>
    <property type="match status" value="1"/>
</dbReference>
<keyword evidence="8" id="KW-0808">Transferase</keyword>
<dbReference type="InterPro" id="IPR039557">
    <property type="entry name" value="AHAS_ACT"/>
</dbReference>
<dbReference type="EMBL" id="CP014672">
    <property type="protein sequence ID" value="ANW98711.1"/>
    <property type="molecule type" value="Genomic_DNA"/>
</dbReference>
<evidence type="ECO:0000256" key="5">
    <source>
        <dbReference type="ARBA" id="ARBA00022605"/>
    </source>
</evidence>
<evidence type="ECO:0000256" key="7">
    <source>
        <dbReference type="ARBA" id="ARBA00048670"/>
    </source>
</evidence>
<comment type="subunit">
    <text evidence="4 8">Dimer of large and small chains.</text>
</comment>
<dbReference type="Pfam" id="PF10369">
    <property type="entry name" value="ALS_ss_C"/>
    <property type="match status" value="1"/>
</dbReference>
<dbReference type="GO" id="GO:0009099">
    <property type="term" value="P:L-valine biosynthetic process"/>
    <property type="evidence" value="ECO:0007669"/>
    <property type="project" value="UniProtKB-UniRule"/>
</dbReference>
<dbReference type="UniPathway" id="UPA00049">
    <property type="reaction ID" value="UER00059"/>
</dbReference>
<dbReference type="Proteomes" id="UP000092971">
    <property type="component" value="Chromosome"/>
</dbReference>
<protein>
    <recommendedName>
        <fullName evidence="8">Acetolactate synthase small subunit</fullName>
        <shortName evidence="8">AHAS</shortName>
        <shortName evidence="8">ALS</shortName>
        <ecNumber evidence="8">2.2.1.6</ecNumber>
    </recommendedName>
    <alternativeName>
        <fullName evidence="8">Acetohydroxy-acid synthase small subunit</fullName>
    </alternativeName>
</protein>
<dbReference type="InterPro" id="IPR004789">
    <property type="entry name" value="Acetalactate_synth_ssu"/>
</dbReference>
<evidence type="ECO:0000256" key="1">
    <source>
        <dbReference type="ARBA" id="ARBA00004974"/>
    </source>
</evidence>
<dbReference type="InterPro" id="IPR002912">
    <property type="entry name" value="ACT_dom"/>
</dbReference>
<evidence type="ECO:0000313" key="11">
    <source>
        <dbReference type="Proteomes" id="UP000092971"/>
    </source>
</evidence>
<evidence type="ECO:0000256" key="2">
    <source>
        <dbReference type="ARBA" id="ARBA00005025"/>
    </source>
</evidence>
<dbReference type="UniPathway" id="UPA00047">
    <property type="reaction ID" value="UER00055"/>
</dbReference>
<dbReference type="EC" id="2.2.1.6" evidence="8"/>